<organism evidence="1 2">
    <name type="scientific">Aquilegia coerulea</name>
    <name type="common">Rocky mountain columbine</name>
    <dbReference type="NCBI Taxonomy" id="218851"/>
    <lineage>
        <taxon>Eukaryota</taxon>
        <taxon>Viridiplantae</taxon>
        <taxon>Streptophyta</taxon>
        <taxon>Embryophyta</taxon>
        <taxon>Tracheophyta</taxon>
        <taxon>Spermatophyta</taxon>
        <taxon>Magnoliopsida</taxon>
        <taxon>Ranunculales</taxon>
        <taxon>Ranunculaceae</taxon>
        <taxon>Thalictroideae</taxon>
        <taxon>Aquilegia</taxon>
    </lineage>
</organism>
<dbReference type="Proteomes" id="UP000230069">
    <property type="component" value="Unassembled WGS sequence"/>
</dbReference>
<dbReference type="InParanoid" id="A0A2G5C2H0"/>
<reference evidence="1 2" key="1">
    <citation type="submission" date="2017-09" db="EMBL/GenBank/DDBJ databases">
        <title>WGS assembly of Aquilegia coerulea Goldsmith.</title>
        <authorList>
            <person name="Hodges S."/>
            <person name="Kramer E."/>
            <person name="Nordborg M."/>
            <person name="Tomkins J."/>
            <person name="Borevitz J."/>
            <person name="Derieg N."/>
            <person name="Yan J."/>
            <person name="Mihaltcheva S."/>
            <person name="Hayes R.D."/>
            <person name="Rokhsar D."/>
        </authorList>
    </citation>
    <scope>NUCLEOTIDE SEQUENCE [LARGE SCALE GENOMIC DNA]</scope>
    <source>
        <strain evidence="2">cv. Goldsmith</strain>
    </source>
</reference>
<dbReference type="OrthoDB" id="5211at2759"/>
<name>A0A2G5C2H0_AQUCA</name>
<keyword evidence="2" id="KW-1185">Reference proteome</keyword>
<dbReference type="STRING" id="218851.A0A2G5C2H0"/>
<dbReference type="AlphaFoldDB" id="A0A2G5C2H0"/>
<evidence type="ECO:0000313" key="1">
    <source>
        <dbReference type="EMBL" id="PIA25474.1"/>
    </source>
</evidence>
<dbReference type="EMBL" id="KZ305130">
    <property type="protein sequence ID" value="PIA25474.1"/>
    <property type="molecule type" value="Genomic_DNA"/>
</dbReference>
<proteinExistence type="predicted"/>
<evidence type="ECO:0000313" key="2">
    <source>
        <dbReference type="Proteomes" id="UP000230069"/>
    </source>
</evidence>
<gene>
    <name evidence="1" type="ORF">AQUCO_11400026v1</name>
</gene>
<protein>
    <submittedName>
        <fullName evidence="1">Uncharacterized protein</fullName>
    </submittedName>
</protein>
<accession>A0A2G5C2H0</accession>
<sequence>MVLMAFLFYRDRTAKGARRMFHGSLLYLPVFMSGLLIHRLAEDEQVQKEPLSSNLFGLFSSGNLRLEGENDDEIIKPRKESPICIHTRPPFAYASVAPFPFLPAPVYADCDV</sequence>